<dbReference type="GO" id="GO:0045182">
    <property type="term" value="F:translation regulator activity"/>
    <property type="evidence" value="ECO:0007669"/>
    <property type="project" value="TreeGrafter"/>
</dbReference>
<dbReference type="PANTHER" id="PTHR10603">
    <property type="entry name" value="FRAGILE X MENTAL RETARDATION SYNDROME-RELATED PROTEIN"/>
    <property type="match status" value="1"/>
</dbReference>
<dbReference type="GO" id="GO:0098793">
    <property type="term" value="C:presynapse"/>
    <property type="evidence" value="ECO:0007669"/>
    <property type="project" value="GOC"/>
</dbReference>
<gene>
    <name evidence="4" type="ORF">DdX_12091</name>
</gene>
<feature type="region of interest" description="Disordered" evidence="2">
    <location>
        <begin position="762"/>
        <end position="785"/>
    </location>
</feature>
<feature type="domain" description="OTU" evidence="3">
    <location>
        <begin position="840"/>
        <end position="984"/>
    </location>
</feature>
<keyword evidence="1" id="KW-0694">RNA-binding</keyword>
<dbReference type="GO" id="GO:0048513">
    <property type="term" value="P:animal organ development"/>
    <property type="evidence" value="ECO:0007669"/>
    <property type="project" value="TreeGrafter"/>
</dbReference>
<dbReference type="CDD" id="cd22426">
    <property type="entry name" value="KH_I_FMR1_FXR_rpt2"/>
    <property type="match status" value="1"/>
</dbReference>
<evidence type="ECO:0000256" key="2">
    <source>
        <dbReference type="SAM" id="MobiDB-lite"/>
    </source>
</evidence>
<dbReference type="Gene3D" id="3.90.70.80">
    <property type="match status" value="1"/>
</dbReference>
<dbReference type="InterPro" id="IPR004087">
    <property type="entry name" value="KH_dom"/>
</dbReference>
<dbReference type="SUPFAM" id="SSF54001">
    <property type="entry name" value="Cysteine proteinases"/>
    <property type="match status" value="1"/>
</dbReference>
<reference evidence="4" key="1">
    <citation type="submission" date="2022-01" db="EMBL/GenBank/DDBJ databases">
        <title>Genome Sequence Resource for Two Populations of Ditylenchus destructor, the Migratory Endoparasitic Phytonematode.</title>
        <authorList>
            <person name="Zhang H."/>
            <person name="Lin R."/>
            <person name="Xie B."/>
        </authorList>
    </citation>
    <scope>NUCLEOTIDE SEQUENCE</scope>
    <source>
        <strain evidence="4">BazhouSP</strain>
    </source>
</reference>
<evidence type="ECO:0000256" key="1">
    <source>
        <dbReference type="PROSITE-ProRule" id="PRU00117"/>
    </source>
</evidence>
<dbReference type="GO" id="GO:0003730">
    <property type="term" value="F:mRNA 3'-UTR binding"/>
    <property type="evidence" value="ECO:0007669"/>
    <property type="project" value="TreeGrafter"/>
</dbReference>
<protein>
    <submittedName>
        <fullName evidence="4">KH domain-containing protein</fullName>
    </submittedName>
</protein>
<dbReference type="PROSITE" id="PS50084">
    <property type="entry name" value="KH_TYPE_1"/>
    <property type="match status" value="2"/>
</dbReference>
<dbReference type="GO" id="GO:0045727">
    <property type="term" value="P:positive regulation of translation"/>
    <property type="evidence" value="ECO:0007669"/>
    <property type="project" value="TreeGrafter"/>
</dbReference>
<dbReference type="GO" id="GO:0043488">
    <property type="term" value="P:regulation of mRNA stability"/>
    <property type="evidence" value="ECO:0007669"/>
    <property type="project" value="TreeGrafter"/>
</dbReference>
<evidence type="ECO:0000313" key="4">
    <source>
        <dbReference type="EMBL" id="KAI1708142.1"/>
    </source>
</evidence>
<dbReference type="InterPro" id="IPR038765">
    <property type="entry name" value="Papain-like_cys_pep_sf"/>
</dbReference>
<dbReference type="SMART" id="SM00322">
    <property type="entry name" value="KH"/>
    <property type="match status" value="2"/>
</dbReference>
<dbReference type="InterPro" id="IPR004088">
    <property type="entry name" value="KH_dom_type_1"/>
</dbReference>
<dbReference type="InterPro" id="IPR036612">
    <property type="entry name" value="KH_dom_type_1_sf"/>
</dbReference>
<dbReference type="InterPro" id="IPR003323">
    <property type="entry name" value="OTU_dom"/>
</dbReference>
<dbReference type="GO" id="GO:0048170">
    <property type="term" value="P:positive regulation of long-term neuronal synaptic plasticity"/>
    <property type="evidence" value="ECO:0007669"/>
    <property type="project" value="TreeGrafter"/>
</dbReference>
<keyword evidence="5" id="KW-1185">Reference proteome</keyword>
<proteinExistence type="predicted"/>
<dbReference type="SUPFAM" id="SSF54791">
    <property type="entry name" value="Eukaryotic type KH-domain (KH-domain type I)"/>
    <property type="match status" value="2"/>
</dbReference>
<dbReference type="Gene3D" id="3.30.1370.10">
    <property type="entry name" value="K Homology domain, type 1"/>
    <property type="match status" value="2"/>
</dbReference>
<organism evidence="4 5">
    <name type="scientific">Ditylenchus destructor</name>
    <dbReference type="NCBI Taxonomy" id="166010"/>
    <lineage>
        <taxon>Eukaryota</taxon>
        <taxon>Metazoa</taxon>
        <taxon>Ecdysozoa</taxon>
        <taxon>Nematoda</taxon>
        <taxon>Chromadorea</taxon>
        <taxon>Rhabditida</taxon>
        <taxon>Tylenchina</taxon>
        <taxon>Tylenchomorpha</taxon>
        <taxon>Sphaerularioidea</taxon>
        <taxon>Anguinidae</taxon>
        <taxon>Anguininae</taxon>
        <taxon>Ditylenchus</taxon>
    </lineage>
</organism>
<dbReference type="GO" id="GO:0043005">
    <property type="term" value="C:neuron projection"/>
    <property type="evidence" value="ECO:0007669"/>
    <property type="project" value="TreeGrafter"/>
</dbReference>
<dbReference type="GO" id="GO:0010494">
    <property type="term" value="C:cytoplasmic stress granule"/>
    <property type="evidence" value="ECO:0007669"/>
    <property type="project" value="TreeGrafter"/>
</dbReference>
<accession>A0AAD4MX66</accession>
<dbReference type="Pfam" id="PF02338">
    <property type="entry name" value="OTU"/>
    <property type="match status" value="1"/>
</dbReference>
<dbReference type="PROSITE" id="PS50802">
    <property type="entry name" value="OTU"/>
    <property type="match status" value="1"/>
</dbReference>
<evidence type="ECO:0000259" key="3">
    <source>
        <dbReference type="PROSITE" id="PS50802"/>
    </source>
</evidence>
<dbReference type="Pfam" id="PF00013">
    <property type="entry name" value="KH_1"/>
    <property type="match status" value="2"/>
</dbReference>
<dbReference type="AlphaFoldDB" id="A0AAD4MX66"/>
<dbReference type="PANTHER" id="PTHR10603:SF7">
    <property type="entry name" value="FRAGILE X MESSENGER RIBONUCLEOPROTEIN 1 HOMOLOG"/>
    <property type="match status" value="1"/>
</dbReference>
<evidence type="ECO:0000313" key="5">
    <source>
        <dbReference type="Proteomes" id="UP001201812"/>
    </source>
</evidence>
<sequence length="998" mass="111708">MFWPLCAVQQCPNLKKADELFGLTTCSKKFKKQIRLECLGTKISTCTGYSDTYWLSCWDDGNTLVLSDEMSRNVEKRDKNEQCKHKEQETRIPCCVEQSQVRPQNNEDQAACSSKPFVDHNSNIVRSNSTMKIEVKQPSGIYMNANMVYVSREGIAVSYNDDYDCPAELVPFKSCRQRMSNPKPDAALKVGDTVEAFIKQPDSDISAWQTGKVIEIQDKLAVIKCTYGPINTKLVQLDLCRIAGQTTQLKFALYKTFSIIIPPDMLDYFENPKNYSQLSAVVKDIDVKFVKKDSSIVISAFSEYAIKRAEALADIFLADARMIKSLEEEASNSPNTGKYIEEFVVPDELVGLAIGKKGSNIAAAREIQGVLDISIDKSRESTHGVCDFKVVASTEEAAEDARCKLEFIFGVVSIRREHVGAIVGKAGKNIQQIVNKSGALKVQVGDDHSEPDSCESDYVDFVFTGTRESFVVAETMIELQLEHLAEINELREQIRERNTFQNTEFVSQRHAPSKYAKKRTFKSADIAPIEPRLTIGKSYVITLKGTEKQTGEEIGLSNLEPATKMRLHELLFSIVGVKTGSIAQKIQNHSLTHPRLAHPLNSISQNGANTCPRVERKKPLNVFPSFSEDTKNPASCILQTPSNVKTGSIAQKIQNHSLTHPRLAHPLNSISQNGANTCPRVERKKPLNVFPSFSEDTKNPASCILQTPSQGTPIRDEHNIPMSGTQLKRPCLEAVVMNLGSLDHIKANKPVIKAEEDLNGKIPQPKTRLNSVPFRNERRSDPNSPEIQCMTELNVRRVLKLDMLDDEFLHQICNKQGYNEGTRDYEASFKYFSSTEAKPSRTWSVFGDGNCFLRSVAVAVSGDEDNHLAVRRDVGNYIIKHRESCDRARCWCRLYNTPNELLLESAEDCCDIDRWGSTLHLIAASKLFNIVILTYSQLESGKPSWTVHNPSMQTGTAHSMEQELVYPSVAFQIEDNHCDVVLDVEPPLDVEDSPDMSK</sequence>
<dbReference type="GO" id="GO:0099577">
    <property type="term" value="P:regulation of translation at presynapse, modulating synaptic transmission"/>
    <property type="evidence" value="ECO:0007669"/>
    <property type="project" value="TreeGrafter"/>
</dbReference>
<dbReference type="GO" id="GO:0005634">
    <property type="term" value="C:nucleus"/>
    <property type="evidence" value="ECO:0007669"/>
    <property type="project" value="TreeGrafter"/>
</dbReference>
<dbReference type="Proteomes" id="UP001201812">
    <property type="component" value="Unassembled WGS sequence"/>
</dbReference>
<dbReference type="GO" id="GO:0051028">
    <property type="term" value="P:mRNA transport"/>
    <property type="evidence" value="ECO:0007669"/>
    <property type="project" value="TreeGrafter"/>
</dbReference>
<dbReference type="InterPro" id="IPR040148">
    <property type="entry name" value="FMR1"/>
</dbReference>
<name>A0AAD4MX66_9BILA</name>
<comment type="caution">
    <text evidence="4">The sequence shown here is derived from an EMBL/GenBank/DDBJ whole genome shotgun (WGS) entry which is preliminary data.</text>
</comment>
<dbReference type="EMBL" id="JAKKPZ010000037">
    <property type="protein sequence ID" value="KAI1708142.1"/>
    <property type="molecule type" value="Genomic_DNA"/>
</dbReference>